<proteinExistence type="predicted"/>
<feature type="transmembrane region" description="Helical" evidence="5">
    <location>
        <begin position="355"/>
        <end position="377"/>
    </location>
</feature>
<gene>
    <name evidence="7" type="ORF">ACH47X_23875</name>
</gene>
<evidence type="ECO:0000256" key="5">
    <source>
        <dbReference type="SAM" id="Phobius"/>
    </source>
</evidence>
<evidence type="ECO:0000313" key="8">
    <source>
        <dbReference type="Proteomes" id="UP001611580"/>
    </source>
</evidence>
<comment type="subcellular location">
    <subcellularLocation>
        <location evidence="1">Cell membrane</location>
        <topology evidence="1">Multi-pass membrane protein</topology>
    </subcellularLocation>
</comment>
<evidence type="ECO:0000313" key="7">
    <source>
        <dbReference type="EMBL" id="MFI2489973.1"/>
    </source>
</evidence>
<organism evidence="7 8">
    <name type="scientific">Promicromonospora kroppenstedtii</name>
    <dbReference type="NCBI Taxonomy" id="440482"/>
    <lineage>
        <taxon>Bacteria</taxon>
        <taxon>Bacillati</taxon>
        <taxon>Actinomycetota</taxon>
        <taxon>Actinomycetes</taxon>
        <taxon>Micrococcales</taxon>
        <taxon>Promicromonosporaceae</taxon>
        <taxon>Promicromonospora</taxon>
    </lineage>
</organism>
<reference evidence="7 8" key="1">
    <citation type="submission" date="2024-10" db="EMBL/GenBank/DDBJ databases">
        <title>The Natural Products Discovery Center: Release of the First 8490 Sequenced Strains for Exploring Actinobacteria Biosynthetic Diversity.</title>
        <authorList>
            <person name="Kalkreuter E."/>
            <person name="Kautsar S.A."/>
            <person name="Yang D."/>
            <person name="Bader C.D."/>
            <person name="Teijaro C.N."/>
            <person name="Fluegel L."/>
            <person name="Davis C.M."/>
            <person name="Simpson J.R."/>
            <person name="Lauterbach L."/>
            <person name="Steele A.D."/>
            <person name="Gui C."/>
            <person name="Meng S."/>
            <person name="Li G."/>
            <person name="Viehrig K."/>
            <person name="Ye F."/>
            <person name="Su P."/>
            <person name="Kiefer A.F."/>
            <person name="Nichols A."/>
            <person name="Cepeda A.J."/>
            <person name="Yan W."/>
            <person name="Fan B."/>
            <person name="Jiang Y."/>
            <person name="Adhikari A."/>
            <person name="Zheng C.-J."/>
            <person name="Schuster L."/>
            <person name="Cowan T.M."/>
            <person name="Smanski M.J."/>
            <person name="Chevrette M.G."/>
            <person name="De Carvalho L.P.S."/>
            <person name="Shen B."/>
        </authorList>
    </citation>
    <scope>NUCLEOTIDE SEQUENCE [LARGE SCALE GENOMIC DNA]</scope>
    <source>
        <strain evidence="7 8">NPDC019481</strain>
    </source>
</reference>
<dbReference type="InterPro" id="IPR020846">
    <property type="entry name" value="MFS_dom"/>
</dbReference>
<feature type="transmembrane region" description="Helical" evidence="5">
    <location>
        <begin position="47"/>
        <end position="66"/>
    </location>
</feature>
<feature type="transmembrane region" description="Helical" evidence="5">
    <location>
        <begin position="12"/>
        <end position="35"/>
    </location>
</feature>
<keyword evidence="8" id="KW-1185">Reference proteome</keyword>
<feature type="transmembrane region" description="Helical" evidence="5">
    <location>
        <begin position="398"/>
        <end position="416"/>
    </location>
</feature>
<evidence type="ECO:0000256" key="4">
    <source>
        <dbReference type="ARBA" id="ARBA00023136"/>
    </source>
</evidence>
<keyword evidence="2 5" id="KW-0812">Transmembrane</keyword>
<feature type="transmembrane region" description="Helical" evidence="5">
    <location>
        <begin position="302"/>
        <end position="325"/>
    </location>
</feature>
<dbReference type="Pfam" id="PF07690">
    <property type="entry name" value="MFS_1"/>
    <property type="match status" value="1"/>
</dbReference>
<dbReference type="PANTHER" id="PTHR23534">
    <property type="entry name" value="MFS PERMEASE"/>
    <property type="match status" value="1"/>
</dbReference>
<keyword evidence="3 5" id="KW-1133">Transmembrane helix</keyword>
<dbReference type="PROSITE" id="PS50850">
    <property type="entry name" value="MFS"/>
    <property type="match status" value="1"/>
</dbReference>
<evidence type="ECO:0000259" key="6">
    <source>
        <dbReference type="PROSITE" id="PS50850"/>
    </source>
</evidence>
<feature type="transmembrane region" description="Helical" evidence="5">
    <location>
        <begin position="78"/>
        <end position="111"/>
    </location>
</feature>
<comment type="caution">
    <text evidence="7">The sequence shown here is derived from an EMBL/GenBank/DDBJ whole genome shotgun (WGS) entry which is preliminary data.</text>
</comment>
<dbReference type="EMBL" id="JBIRYI010000019">
    <property type="protein sequence ID" value="MFI2489973.1"/>
    <property type="molecule type" value="Genomic_DNA"/>
</dbReference>
<feature type="domain" description="Major facilitator superfamily (MFS) profile" evidence="6">
    <location>
        <begin position="10"/>
        <end position="441"/>
    </location>
</feature>
<accession>A0ABW7XQY8</accession>
<keyword evidence="4 5" id="KW-0472">Membrane</keyword>
<dbReference type="PANTHER" id="PTHR23534:SF1">
    <property type="entry name" value="MAJOR FACILITATOR SUPERFAMILY PROTEIN"/>
    <property type="match status" value="1"/>
</dbReference>
<name>A0ABW7XQY8_9MICO</name>
<dbReference type="RefSeq" id="WP_397407538.1">
    <property type="nucleotide sequence ID" value="NZ_JBIRYI010000019.1"/>
</dbReference>
<dbReference type="Gene3D" id="1.20.1250.20">
    <property type="entry name" value="MFS general substrate transporter like domains"/>
    <property type="match status" value="1"/>
</dbReference>
<dbReference type="InterPro" id="IPR036259">
    <property type="entry name" value="MFS_trans_sf"/>
</dbReference>
<dbReference type="Proteomes" id="UP001611580">
    <property type="component" value="Unassembled WGS sequence"/>
</dbReference>
<evidence type="ECO:0000256" key="3">
    <source>
        <dbReference type="ARBA" id="ARBA00022989"/>
    </source>
</evidence>
<feature type="transmembrane region" description="Helical" evidence="5">
    <location>
        <begin position="239"/>
        <end position="257"/>
    </location>
</feature>
<sequence>MENPPHARRNLVVLVFSNLLAGVGVASGAAVGALLAESLGGTSMAGLAQAVGVLAAAVASIPLATLAQLRGRRWALSLGYALSTVGALLIVTAAVLGQLVVLLVGLMLYGVANATNLQSRYAAADNVGSGTRARTMSVVLWSTTVGSVVGPNLAAPGAVVGSGLGVPDLGGPYLFSIVAYLLAGLLLVSLYRDPAGGVAGRVVPAGAVGQGHGDKRAEPRRTGALAALRWAWAHPRARFAVVTTAVAHSVMIMVMVMTPVHMQHGGMSLQLVGIVISLHVLGMFAFSPVFGWLADRFGPLRVAVGGMVLQGAAVALGFTAAALAAGSTAGMPTGGEHAGHGGAAGPALDAEMLTAVALVLLGLGWSACVIASSAVLASVAEPQVKLPLQGATDALMNYFGAASAALAGPLLAWGGFEAVNTAGAVLLAPAVVTVILAVRASRSGPVSDVQVTRVT</sequence>
<dbReference type="SUPFAM" id="SSF103473">
    <property type="entry name" value="MFS general substrate transporter"/>
    <property type="match status" value="1"/>
</dbReference>
<feature type="transmembrane region" description="Helical" evidence="5">
    <location>
        <begin position="173"/>
        <end position="191"/>
    </location>
</feature>
<dbReference type="InterPro" id="IPR011701">
    <property type="entry name" value="MFS"/>
</dbReference>
<evidence type="ECO:0000256" key="1">
    <source>
        <dbReference type="ARBA" id="ARBA00004651"/>
    </source>
</evidence>
<protein>
    <submittedName>
        <fullName evidence="7">MFS transporter</fullName>
    </submittedName>
</protein>
<evidence type="ECO:0000256" key="2">
    <source>
        <dbReference type="ARBA" id="ARBA00022692"/>
    </source>
</evidence>
<feature type="transmembrane region" description="Helical" evidence="5">
    <location>
        <begin position="269"/>
        <end position="290"/>
    </location>
</feature>
<feature type="transmembrane region" description="Helical" evidence="5">
    <location>
        <begin position="422"/>
        <end position="440"/>
    </location>
</feature>